<evidence type="ECO:0000256" key="1">
    <source>
        <dbReference type="SAM" id="MobiDB-lite"/>
    </source>
</evidence>
<evidence type="ECO:0000313" key="3">
    <source>
        <dbReference type="Proteomes" id="UP000218944"/>
    </source>
</evidence>
<reference evidence="2 3" key="1">
    <citation type="submission" date="2017-08" db="EMBL/GenBank/DDBJ databases">
        <title>Genome sequence of Streptomyces albireticuli NRRL B-1670.</title>
        <authorList>
            <person name="Graham D.E."/>
            <person name="Mahan K.M."/>
            <person name="Klingeman D.M."/>
            <person name="Hettich R.L."/>
            <person name="Parry R.J."/>
            <person name="Spain J.C."/>
        </authorList>
    </citation>
    <scope>NUCLEOTIDE SEQUENCE [LARGE SCALE GENOMIC DNA]</scope>
    <source>
        <strain evidence="2 3">NRRL B-1670</strain>
    </source>
</reference>
<keyword evidence="3" id="KW-1185">Reference proteome</keyword>
<feature type="region of interest" description="Disordered" evidence="1">
    <location>
        <begin position="63"/>
        <end position="86"/>
    </location>
</feature>
<organism evidence="2 3">
    <name type="scientific">Streptomyces albireticuli</name>
    <dbReference type="NCBI Taxonomy" id="1940"/>
    <lineage>
        <taxon>Bacteria</taxon>
        <taxon>Bacillati</taxon>
        <taxon>Actinomycetota</taxon>
        <taxon>Actinomycetes</taxon>
        <taxon>Kitasatosporales</taxon>
        <taxon>Streptomycetaceae</taxon>
        <taxon>Streptomyces</taxon>
    </lineage>
</organism>
<proteinExistence type="predicted"/>
<evidence type="ECO:0000313" key="2">
    <source>
        <dbReference type="EMBL" id="PAU46568.1"/>
    </source>
</evidence>
<accession>A0A2A2D255</accession>
<gene>
    <name evidence="2" type="ORF">CK936_23515</name>
</gene>
<feature type="compositionally biased region" description="Polar residues" evidence="1">
    <location>
        <begin position="75"/>
        <end position="86"/>
    </location>
</feature>
<dbReference type="EMBL" id="NSJV01000446">
    <property type="protein sequence ID" value="PAU46568.1"/>
    <property type="molecule type" value="Genomic_DNA"/>
</dbReference>
<dbReference type="AlphaFoldDB" id="A0A2A2D255"/>
<dbReference type="Proteomes" id="UP000218944">
    <property type="component" value="Unassembled WGS sequence"/>
</dbReference>
<name>A0A2A2D255_9ACTN</name>
<sequence>MTFTEIAQRVNERGLVSRPITRQGVRYIADHDPNWPTPPGQWIKAGSAWVMLWEPIEKFFSERTARGRGPVTRPAESTSEGSEPEQ</sequence>
<protein>
    <submittedName>
        <fullName evidence="2">Uncharacterized protein</fullName>
    </submittedName>
</protein>
<comment type="caution">
    <text evidence="2">The sequence shown here is derived from an EMBL/GenBank/DDBJ whole genome shotgun (WGS) entry which is preliminary data.</text>
</comment>